<evidence type="ECO:0000256" key="1">
    <source>
        <dbReference type="ARBA" id="ARBA00000822"/>
    </source>
</evidence>
<dbReference type="GO" id="GO:0008061">
    <property type="term" value="F:chitin binding"/>
    <property type="evidence" value="ECO:0007669"/>
    <property type="project" value="UniProtKB-KW"/>
</dbReference>
<dbReference type="CDD" id="cd00035">
    <property type="entry name" value="ChtBD1"/>
    <property type="match status" value="1"/>
</dbReference>
<proteinExistence type="inferred from homology"/>
<dbReference type="InterPro" id="IPR017853">
    <property type="entry name" value="GH"/>
</dbReference>
<comment type="catalytic activity">
    <reaction evidence="1">
        <text>Random endo-hydrolysis of N-acetyl-beta-D-glucosaminide (1-&gt;4)-beta-linkages in chitin and chitodextrins.</text>
        <dbReference type="EC" id="3.2.1.14"/>
    </reaction>
</comment>
<evidence type="ECO:0000256" key="8">
    <source>
        <dbReference type="ARBA" id="ARBA00023024"/>
    </source>
</evidence>
<dbReference type="Gene3D" id="3.10.350.10">
    <property type="entry name" value="LysM domain"/>
    <property type="match status" value="2"/>
</dbReference>
<dbReference type="SMART" id="SM00636">
    <property type="entry name" value="Glyco_18"/>
    <property type="match status" value="1"/>
</dbReference>
<evidence type="ECO:0000256" key="9">
    <source>
        <dbReference type="ARBA" id="ARBA00023026"/>
    </source>
</evidence>
<comment type="subcellular location">
    <subcellularLocation>
        <location evidence="2">Secreted</location>
    </subcellularLocation>
</comment>
<keyword evidence="7 13" id="KW-0378">Hydrolase</keyword>
<reference evidence="16" key="1">
    <citation type="journal article" date="2023" name="Mol. Phylogenet. Evol.">
        <title>Genome-scale phylogeny and comparative genomics of the fungal order Sordariales.</title>
        <authorList>
            <person name="Hensen N."/>
            <person name="Bonometti L."/>
            <person name="Westerberg I."/>
            <person name="Brannstrom I.O."/>
            <person name="Guillou S."/>
            <person name="Cros-Aarteil S."/>
            <person name="Calhoun S."/>
            <person name="Haridas S."/>
            <person name="Kuo A."/>
            <person name="Mondo S."/>
            <person name="Pangilinan J."/>
            <person name="Riley R."/>
            <person name="LaButti K."/>
            <person name="Andreopoulos B."/>
            <person name="Lipzen A."/>
            <person name="Chen C."/>
            <person name="Yan M."/>
            <person name="Daum C."/>
            <person name="Ng V."/>
            <person name="Clum A."/>
            <person name="Steindorff A."/>
            <person name="Ohm R.A."/>
            <person name="Martin F."/>
            <person name="Silar P."/>
            <person name="Natvig D.O."/>
            <person name="Lalanne C."/>
            <person name="Gautier V."/>
            <person name="Ament-Velasquez S.L."/>
            <person name="Kruys A."/>
            <person name="Hutchinson M.I."/>
            <person name="Powell A.J."/>
            <person name="Barry K."/>
            <person name="Miller A.N."/>
            <person name="Grigoriev I.V."/>
            <person name="Debuchy R."/>
            <person name="Gladieux P."/>
            <person name="Hiltunen Thoren M."/>
            <person name="Johannesson H."/>
        </authorList>
    </citation>
    <scope>NUCLEOTIDE SEQUENCE</scope>
    <source>
        <strain evidence="16">CBS 103.79</strain>
    </source>
</reference>
<evidence type="ECO:0000313" key="16">
    <source>
        <dbReference type="EMBL" id="KAK3898494.1"/>
    </source>
</evidence>
<dbReference type="Gene3D" id="3.10.50.10">
    <property type="match status" value="1"/>
</dbReference>
<dbReference type="InterPro" id="IPR001579">
    <property type="entry name" value="Glyco_hydro_18_chit_AS"/>
</dbReference>
<dbReference type="PROSITE" id="PS51910">
    <property type="entry name" value="GH18_2"/>
    <property type="match status" value="1"/>
</dbReference>
<dbReference type="GO" id="GO:0006032">
    <property type="term" value="P:chitin catabolic process"/>
    <property type="evidence" value="ECO:0007669"/>
    <property type="project" value="UniProtKB-KW"/>
</dbReference>
<dbReference type="InterPro" id="IPR029226">
    <property type="entry name" value="Ecp2-like"/>
</dbReference>
<keyword evidence="11 13" id="KW-0326">Glycosidase</keyword>
<accession>A0AAN6MDJ2</accession>
<evidence type="ECO:0000313" key="17">
    <source>
        <dbReference type="Proteomes" id="UP001303889"/>
    </source>
</evidence>
<evidence type="ECO:0000259" key="15">
    <source>
        <dbReference type="PROSITE" id="PS51910"/>
    </source>
</evidence>
<dbReference type="Gene3D" id="3.20.20.80">
    <property type="entry name" value="Glycosidases"/>
    <property type="match status" value="1"/>
</dbReference>
<dbReference type="Pfam" id="PF01476">
    <property type="entry name" value="LysM"/>
    <property type="match status" value="2"/>
</dbReference>
<dbReference type="SMART" id="SM00257">
    <property type="entry name" value="LysM"/>
    <property type="match status" value="2"/>
</dbReference>
<evidence type="ECO:0000256" key="10">
    <source>
        <dbReference type="ARBA" id="ARBA00023277"/>
    </source>
</evidence>
<sequence length="1334" mass="142367">MLAVLGIAGVFVPHSITVSAHAPLIRAASPSLRGREPCPARCMTAGSDPITWPVYRTLDDLASCPETLFLGFSLSDRVDDRDAFHRIFSCTSGGSDWANSLNVTASGSSPAPSVIQVNSTYELGWWSDGIRPVAADVPGLQNEGTASVALTALENAILSVERPHLWVASTDGTFSSVQDTLQSWAHAECLTFRESKNITGPAYLTTPDIRSATNSTAGKTNFTVAARSPRSRATTLLSRADCRTIQVAYGDTCGTLATKCGITGAAFTQCNPSSTLCSTLQPLQHVCCSSGTMPDFRPKPNADGSCASYLVQPNDNCAQIAAANALTVDQLTGFNKGKTWGWNGCTNLWVGTNLCLSSGTPPMPAPVTGAVCGPQKLGTTAPAAGANIATLNPCPLNACCDVWGQCGTTTEFSTDTNTGSPGTAAPGTAGCISNCGTDIVKSSAPAVFRNIGYFEGFGLGRSCLFQDASQIDTSQFTHLRYAFASLTADYQVQVGDIFSQYEFDRFRRIAGPKKILSIGGWTFSTDASTYLILRNGVKPANRLTMATNIANFVKANGLDGVDIDWEYPGEIDINKPQNAASEPVDGLNYAYFLVILKNLLPGKSVSIAAPASFWYLKAFPIGLMSTFLDYIVYMTYDLHGQWDTTNQWSQPGCPGGDCLRSHVNLTETINALSMITKAGVPSNKVVVGVSSYGRSFGMTNGGCHTEECFFTGTPVSSTASPGIREIIADSSRIRRNYIDAASHSNILVYNNNQWVGWMDSSTKAVRKILYKQLSMGGASDWATDLDAYHDPPMDGVTWPGAKLSIQLGIDPLETITCDTPGVDDRENLTAAERWSLMHGNDAWIDIIAAGTQTCQAMKHAGVGATEWEIWNSMVIIHNMYKQFVEALKDVQLLDIVPSLDNFKNTFAPVPEKDDLWIQIALNLAGIRFAMVGGPFFSGCTAAIGWGKGLSGLSWFVKNKVVSDTAKDVGYALAASGTSVAKDFVAEAKKTGSKWSLAQQDAATAYLGHTIKTWVNVTEHSLAYLFGGSDQAINLLASIIKDGKMIEGKTGDGTSGSTPGKAPLQVVNDLRDIISKAFFSYAIPTIWTASQQFPFVVDSGYPCSAGNPLGDYLSGDTMTATRTCIGGKLWPPLTARPPRLDVLDGSEWGGVTGTQIVTATVNTYLANGGKNGAPLADPSNPDTFNSIYDEKTGATAAGIIRLPVCTPEIAWRTWVNECGDSTPNNRGSDASPPVSDCKVLVSRIEATGGNWQVDWSLRKQHQLVEYGKCAFGVTGIGGNSDNAWYYIGEEDISNLIRDSIAKFGGTGKVGTMGTMWCRGSGSHTQEVEWGLYTNP</sequence>
<feature type="domain" description="LysM" evidence="14">
    <location>
        <begin position="307"/>
        <end position="356"/>
    </location>
</feature>
<protein>
    <recommendedName>
        <fullName evidence="4">chitinase</fullName>
        <ecNumber evidence="4">3.2.1.14</ecNumber>
    </recommendedName>
</protein>
<evidence type="ECO:0000256" key="5">
    <source>
        <dbReference type="ARBA" id="ARBA00022525"/>
    </source>
</evidence>
<evidence type="ECO:0000256" key="3">
    <source>
        <dbReference type="ARBA" id="ARBA00008682"/>
    </source>
</evidence>
<evidence type="ECO:0000259" key="14">
    <source>
        <dbReference type="PROSITE" id="PS51782"/>
    </source>
</evidence>
<dbReference type="InterPro" id="IPR036779">
    <property type="entry name" value="LysM_dom_sf"/>
</dbReference>
<dbReference type="GO" id="GO:0008843">
    <property type="term" value="F:endochitinase activity"/>
    <property type="evidence" value="ECO:0007669"/>
    <property type="project" value="UniProtKB-EC"/>
</dbReference>
<evidence type="ECO:0000256" key="6">
    <source>
        <dbReference type="ARBA" id="ARBA00022669"/>
    </source>
</evidence>
<keyword evidence="6" id="KW-0147">Chitin-binding</keyword>
<keyword evidence="10" id="KW-0119">Carbohydrate metabolism</keyword>
<dbReference type="GO" id="GO:0005576">
    <property type="term" value="C:extracellular region"/>
    <property type="evidence" value="ECO:0007669"/>
    <property type="project" value="UniProtKB-SubCell"/>
</dbReference>
<dbReference type="PROSITE" id="PS01095">
    <property type="entry name" value="GH18_1"/>
    <property type="match status" value="1"/>
</dbReference>
<keyword evidence="17" id="KW-1185">Reference proteome</keyword>
<evidence type="ECO:0000256" key="11">
    <source>
        <dbReference type="ARBA" id="ARBA00023295"/>
    </source>
</evidence>
<comment type="caution">
    <text evidence="16">The sequence shown here is derived from an EMBL/GenBank/DDBJ whole genome shotgun (WGS) entry which is preliminary data.</text>
</comment>
<keyword evidence="12" id="KW-0624">Polysaccharide degradation</keyword>
<reference evidence="16" key="2">
    <citation type="submission" date="2023-05" db="EMBL/GenBank/DDBJ databases">
        <authorList>
            <consortium name="Lawrence Berkeley National Laboratory"/>
            <person name="Steindorff A."/>
            <person name="Hensen N."/>
            <person name="Bonometti L."/>
            <person name="Westerberg I."/>
            <person name="Brannstrom I.O."/>
            <person name="Guillou S."/>
            <person name="Cros-Aarteil S."/>
            <person name="Calhoun S."/>
            <person name="Haridas S."/>
            <person name="Kuo A."/>
            <person name="Mondo S."/>
            <person name="Pangilinan J."/>
            <person name="Riley R."/>
            <person name="Labutti K."/>
            <person name="Andreopoulos B."/>
            <person name="Lipzen A."/>
            <person name="Chen C."/>
            <person name="Yanf M."/>
            <person name="Daum C."/>
            <person name="Ng V."/>
            <person name="Clum A."/>
            <person name="Ohm R."/>
            <person name="Martin F."/>
            <person name="Silar P."/>
            <person name="Natvig D."/>
            <person name="Lalanne C."/>
            <person name="Gautier V."/>
            <person name="Ament-Velasquez S.L."/>
            <person name="Kruys A."/>
            <person name="Hutchinson M.I."/>
            <person name="Powell A.J."/>
            <person name="Barry K."/>
            <person name="Miller A.N."/>
            <person name="Grigoriev I.V."/>
            <person name="Debuchy R."/>
            <person name="Gladieux P."/>
            <person name="Thoren M.H."/>
            <person name="Johannesson H."/>
        </authorList>
    </citation>
    <scope>NUCLEOTIDE SEQUENCE</scope>
    <source>
        <strain evidence="16">CBS 103.79</strain>
    </source>
</reference>
<dbReference type="EMBL" id="MU855927">
    <property type="protein sequence ID" value="KAK3898494.1"/>
    <property type="molecule type" value="Genomic_DNA"/>
</dbReference>
<dbReference type="Pfam" id="PF00704">
    <property type="entry name" value="Glyco_hydro_18"/>
    <property type="match status" value="1"/>
</dbReference>
<keyword evidence="5" id="KW-0964">Secreted</keyword>
<dbReference type="EC" id="3.2.1.14" evidence="4"/>
<feature type="domain" description="LysM" evidence="14">
    <location>
        <begin position="243"/>
        <end position="288"/>
    </location>
</feature>
<dbReference type="InterPro" id="IPR001223">
    <property type="entry name" value="Glyco_hydro18_cat"/>
</dbReference>
<comment type="similarity">
    <text evidence="3">Belongs to the glycosyl hydrolase 18 family. Chitinase class V subfamily.</text>
</comment>
<dbReference type="InterPro" id="IPR018392">
    <property type="entry name" value="LysM"/>
</dbReference>
<dbReference type="SUPFAM" id="SSF54106">
    <property type="entry name" value="LysM domain"/>
    <property type="match status" value="1"/>
</dbReference>
<evidence type="ECO:0000256" key="7">
    <source>
        <dbReference type="ARBA" id="ARBA00022801"/>
    </source>
</evidence>
<gene>
    <name evidence="16" type="ORF">C8A05DRAFT_47209</name>
</gene>
<dbReference type="CDD" id="cd02878">
    <property type="entry name" value="GH18_zymocin_alpha"/>
    <property type="match status" value="1"/>
</dbReference>
<keyword evidence="8" id="KW-0146">Chitin degradation</keyword>
<dbReference type="Pfam" id="PF14856">
    <property type="entry name" value="Hce2"/>
    <property type="match status" value="1"/>
</dbReference>
<dbReference type="InterPro" id="IPR029070">
    <property type="entry name" value="Chitinase_insertion_sf"/>
</dbReference>
<dbReference type="PANTHER" id="PTHR47700:SF2">
    <property type="entry name" value="CHITINASE"/>
    <property type="match status" value="1"/>
</dbReference>
<evidence type="ECO:0000256" key="12">
    <source>
        <dbReference type="ARBA" id="ARBA00023326"/>
    </source>
</evidence>
<dbReference type="PROSITE" id="PS51782">
    <property type="entry name" value="LYSM"/>
    <property type="match status" value="2"/>
</dbReference>
<dbReference type="SUPFAM" id="SSF51445">
    <property type="entry name" value="(Trans)glycosidases"/>
    <property type="match status" value="1"/>
</dbReference>
<keyword evidence="9" id="KW-0843">Virulence</keyword>
<dbReference type="GO" id="GO:0000272">
    <property type="term" value="P:polysaccharide catabolic process"/>
    <property type="evidence" value="ECO:0007669"/>
    <property type="project" value="UniProtKB-KW"/>
</dbReference>
<dbReference type="SUPFAM" id="SSF54556">
    <property type="entry name" value="Chitinase insertion domain"/>
    <property type="match status" value="1"/>
</dbReference>
<organism evidence="16 17">
    <name type="scientific">Staphylotrichum tortipilum</name>
    <dbReference type="NCBI Taxonomy" id="2831512"/>
    <lineage>
        <taxon>Eukaryota</taxon>
        <taxon>Fungi</taxon>
        <taxon>Dikarya</taxon>
        <taxon>Ascomycota</taxon>
        <taxon>Pezizomycotina</taxon>
        <taxon>Sordariomycetes</taxon>
        <taxon>Sordariomycetidae</taxon>
        <taxon>Sordariales</taxon>
        <taxon>Chaetomiaceae</taxon>
        <taxon>Staphylotrichum</taxon>
    </lineage>
</organism>
<dbReference type="InterPro" id="IPR053214">
    <property type="entry name" value="LysM12-like"/>
</dbReference>
<feature type="domain" description="GH18" evidence="15">
    <location>
        <begin position="448"/>
        <end position="804"/>
    </location>
</feature>
<dbReference type="Proteomes" id="UP001303889">
    <property type="component" value="Unassembled WGS sequence"/>
</dbReference>
<evidence type="ECO:0000256" key="13">
    <source>
        <dbReference type="RuleBase" id="RU000489"/>
    </source>
</evidence>
<name>A0AAN6MDJ2_9PEZI</name>
<dbReference type="InterPro" id="IPR011583">
    <property type="entry name" value="Chitinase_II/V-like_cat"/>
</dbReference>
<evidence type="ECO:0000256" key="4">
    <source>
        <dbReference type="ARBA" id="ARBA00012729"/>
    </source>
</evidence>
<evidence type="ECO:0000256" key="2">
    <source>
        <dbReference type="ARBA" id="ARBA00004613"/>
    </source>
</evidence>
<dbReference type="CDD" id="cd00118">
    <property type="entry name" value="LysM"/>
    <property type="match status" value="1"/>
</dbReference>
<dbReference type="PANTHER" id="PTHR47700">
    <property type="entry name" value="V CHITINASE, PUTATIVE (AFU_ORTHOLOGUE AFUA_6G13720)-RELATED"/>
    <property type="match status" value="1"/>
</dbReference>